<evidence type="ECO:0000313" key="13">
    <source>
        <dbReference type="Proteomes" id="UP000298138"/>
    </source>
</evidence>
<evidence type="ECO:0000256" key="11">
    <source>
        <dbReference type="SAM" id="Phobius"/>
    </source>
</evidence>
<feature type="compositionally biased region" description="Pro residues" evidence="10">
    <location>
        <begin position="1"/>
        <end position="11"/>
    </location>
</feature>
<evidence type="ECO:0000256" key="2">
    <source>
        <dbReference type="ARBA" id="ARBA00004687"/>
    </source>
</evidence>
<sequence length="575" mass="62271">MATPDAPPTPATHPSADDVPIDKSTPDAEPPPELPENARARRYVILSFWLVVVLLGLPLWWKTTSIYRAPLPLRDMQSWADGRACRAEFPLLVEVEAPELSDPEHLIKSAQHALDDANDFSAHHLRLRLASPKLTDSTGNNAEENVAATLKLLPGPARSSHSYQLSNVSREIELFYSPSYNPSSSASSASLSLFVANTLQEIFAEEQQMISHLLSTSTPAPSSASGDSTSGSSKVNHAEIARKMSRILRYSPTYHLTFSLFTGSGTPTSWEIEDAIDEYLQPLLGALSGISNFTIDSQIQFYASPSDNVVPEWQPDGEPAEGEPQRGKWVLKKQDLSSFINSAEWPLASITSYPTINFIIYVPADELTPLSISGSATNAFLLPQWGGVKILNLPVEKIDGERKTHLTREDLKSSLDTFAGQLMSLLGAPAHPSSLPIRLDSLTRQRSAELLTSASSTLGSLYRLTLALPSISIPTSVSTAVSSTLESLQNACQELKQGRVGGEGGALAEGRNAAAQAERAFFEKSMVGQVYFPEEHKVAVYLPLMGPVGVPLVMSAVKELANFIKGWKASRVAKA</sequence>
<dbReference type="PANTHER" id="PTHR21072:SF13">
    <property type="entry name" value="GPI TRANSAMIDASE COMPONENT PIG-S"/>
    <property type="match status" value="1"/>
</dbReference>
<keyword evidence="7 11" id="KW-1133">Transmembrane helix</keyword>
<evidence type="ECO:0000256" key="9">
    <source>
        <dbReference type="ARBA" id="ARBA00023180"/>
    </source>
</evidence>
<protein>
    <recommendedName>
        <fullName evidence="14">GPI transamidase component PIG-S</fullName>
    </recommendedName>
</protein>
<evidence type="ECO:0000256" key="1">
    <source>
        <dbReference type="ARBA" id="ARBA00004477"/>
    </source>
</evidence>
<evidence type="ECO:0000256" key="10">
    <source>
        <dbReference type="SAM" id="MobiDB-lite"/>
    </source>
</evidence>
<gene>
    <name evidence="12" type="ORF">EX30DRAFT_339028</name>
</gene>
<proteinExistence type="inferred from homology"/>
<keyword evidence="6" id="KW-0256">Endoplasmic reticulum</keyword>
<keyword evidence="13" id="KW-1185">Reference proteome</keyword>
<evidence type="ECO:0008006" key="14">
    <source>
        <dbReference type="Google" id="ProtNLM"/>
    </source>
</evidence>
<name>A0A4S2N0V2_9PEZI</name>
<dbReference type="EMBL" id="ML220114">
    <property type="protein sequence ID" value="TGZ82739.1"/>
    <property type="molecule type" value="Genomic_DNA"/>
</dbReference>
<keyword evidence="9" id="KW-0325">Glycoprotein</keyword>
<dbReference type="InParanoid" id="A0A4S2N0V2"/>
<evidence type="ECO:0000256" key="4">
    <source>
        <dbReference type="ARBA" id="ARBA00022502"/>
    </source>
</evidence>
<keyword evidence="5 11" id="KW-0812">Transmembrane</keyword>
<feature type="region of interest" description="Disordered" evidence="10">
    <location>
        <begin position="214"/>
        <end position="236"/>
    </location>
</feature>
<evidence type="ECO:0000256" key="8">
    <source>
        <dbReference type="ARBA" id="ARBA00023136"/>
    </source>
</evidence>
<comment type="similarity">
    <text evidence="3">Belongs to the PIGS family.</text>
</comment>
<dbReference type="Proteomes" id="UP000298138">
    <property type="component" value="Unassembled WGS sequence"/>
</dbReference>
<evidence type="ECO:0000256" key="6">
    <source>
        <dbReference type="ARBA" id="ARBA00022824"/>
    </source>
</evidence>
<dbReference type="AlphaFoldDB" id="A0A4S2N0V2"/>
<dbReference type="InterPro" id="IPR019540">
    <property type="entry name" value="PtdIno-glycan_biosynth_class_S"/>
</dbReference>
<dbReference type="UniPathway" id="UPA00196"/>
<feature type="compositionally biased region" description="Low complexity" evidence="10">
    <location>
        <begin position="215"/>
        <end position="233"/>
    </location>
</feature>
<organism evidence="12 13">
    <name type="scientific">Ascodesmis nigricans</name>
    <dbReference type="NCBI Taxonomy" id="341454"/>
    <lineage>
        <taxon>Eukaryota</taxon>
        <taxon>Fungi</taxon>
        <taxon>Dikarya</taxon>
        <taxon>Ascomycota</taxon>
        <taxon>Pezizomycotina</taxon>
        <taxon>Pezizomycetes</taxon>
        <taxon>Pezizales</taxon>
        <taxon>Ascodesmidaceae</taxon>
        <taxon>Ascodesmis</taxon>
    </lineage>
</organism>
<comment type="pathway">
    <text evidence="2">Glycolipid biosynthesis; glycosylphosphatidylinositol-anchor biosynthesis.</text>
</comment>
<feature type="transmembrane region" description="Helical" evidence="11">
    <location>
        <begin position="43"/>
        <end position="61"/>
    </location>
</feature>
<evidence type="ECO:0000256" key="5">
    <source>
        <dbReference type="ARBA" id="ARBA00022692"/>
    </source>
</evidence>
<dbReference type="GO" id="GO:0016255">
    <property type="term" value="P:attachment of GPI anchor to protein"/>
    <property type="evidence" value="ECO:0007669"/>
    <property type="project" value="InterPro"/>
</dbReference>
<dbReference type="OrthoDB" id="28748at2759"/>
<evidence type="ECO:0000256" key="3">
    <source>
        <dbReference type="ARBA" id="ARBA00005316"/>
    </source>
</evidence>
<feature type="region of interest" description="Disordered" evidence="10">
    <location>
        <begin position="1"/>
        <end position="35"/>
    </location>
</feature>
<reference evidence="12 13" key="1">
    <citation type="submission" date="2019-04" db="EMBL/GenBank/DDBJ databases">
        <title>Comparative genomics and transcriptomics to analyze fruiting body development in filamentous ascomycetes.</title>
        <authorList>
            <consortium name="DOE Joint Genome Institute"/>
            <person name="Lutkenhaus R."/>
            <person name="Traeger S."/>
            <person name="Breuer J."/>
            <person name="Kuo A."/>
            <person name="Lipzen A."/>
            <person name="Pangilinan J."/>
            <person name="Dilworth D."/>
            <person name="Sandor L."/>
            <person name="Poggeler S."/>
            <person name="Barry K."/>
            <person name="Grigoriev I.V."/>
            <person name="Nowrousian M."/>
        </authorList>
    </citation>
    <scope>NUCLEOTIDE SEQUENCE [LARGE SCALE GENOMIC DNA]</scope>
    <source>
        <strain evidence="12 13">CBS 389.68</strain>
    </source>
</reference>
<evidence type="ECO:0000256" key="7">
    <source>
        <dbReference type="ARBA" id="ARBA00022989"/>
    </source>
</evidence>
<evidence type="ECO:0000313" key="12">
    <source>
        <dbReference type="EMBL" id="TGZ82739.1"/>
    </source>
</evidence>
<dbReference type="GO" id="GO:0042765">
    <property type="term" value="C:GPI-anchor transamidase complex"/>
    <property type="evidence" value="ECO:0007669"/>
    <property type="project" value="InterPro"/>
</dbReference>
<dbReference type="Pfam" id="PF10510">
    <property type="entry name" value="PIG-S"/>
    <property type="match status" value="1"/>
</dbReference>
<dbReference type="FunCoup" id="A0A4S2N0V2">
    <property type="interactions" value="750"/>
</dbReference>
<dbReference type="GO" id="GO:0006506">
    <property type="term" value="P:GPI anchor biosynthetic process"/>
    <property type="evidence" value="ECO:0007669"/>
    <property type="project" value="UniProtKB-UniPathway"/>
</dbReference>
<accession>A0A4S2N0V2</accession>
<dbReference type="STRING" id="341454.A0A4S2N0V2"/>
<comment type="subcellular location">
    <subcellularLocation>
        <location evidence="1">Endoplasmic reticulum membrane</location>
        <topology evidence="1">Multi-pass membrane protein</topology>
    </subcellularLocation>
</comment>
<keyword evidence="8 11" id="KW-0472">Membrane</keyword>
<keyword evidence="4" id="KW-0337">GPI-anchor biosynthesis</keyword>
<dbReference type="PANTHER" id="PTHR21072">
    <property type="entry name" value="GPI TRANSAMIDASE COMPONENT PIG-S"/>
    <property type="match status" value="1"/>
</dbReference>